<feature type="domain" description="Leucine-binding protein" evidence="5">
    <location>
        <begin position="220"/>
        <end position="441"/>
    </location>
</feature>
<sequence>MLVSRGSRAAITMACAALLLATSACGSDKPEGATTTTQVRLYGSDGNMLNSFAAELKERADLVNGMKGTTPLTPLPESFTGRLRTVDPKLTDYLYSAETYDAVVVSALAAQLAGSTDAAAIAKQIVGVTTGGERCDGPAACLQLAAQGRDIEYRGVSLTRAGFTDAGEPATASYATLHFDDQKLDDGKTEFVGAGDESAASSKTPPRGKKQRRSATPLILGGLLPQTGDLAIANPPMAAGAALAVKEVNAAGGVLGKPVVWVDGDDGTNPDVAKATVASHIAKGVQVFIGAGASGISRAVLPDVVAAGRVLFSPSNTDAGLTTVDDKGLYFRTAPSDILQGRALADVILRDGPHKIAIVARKDSYGEGLQGNVRADLERAGIGADKVKLLTYEPPADADAAPVDFTAGAKEIKDFGPDAVLIIGFGESAHVITALADAGVQIQH</sequence>
<feature type="chain" id="PRO_5047398443" description="Leucine-binding protein domain-containing protein" evidence="4">
    <location>
        <begin position="27"/>
        <end position="444"/>
    </location>
</feature>
<feature type="region of interest" description="Disordered" evidence="3">
    <location>
        <begin position="190"/>
        <end position="215"/>
    </location>
</feature>
<comment type="caution">
    <text evidence="6">The sequence shown here is derived from an EMBL/GenBank/DDBJ whole genome shotgun (WGS) entry which is preliminary data.</text>
</comment>
<reference evidence="7" key="1">
    <citation type="journal article" date="2019" name="Int. J. Syst. Evol. Microbiol.">
        <title>The Global Catalogue of Microorganisms (GCM) 10K type strain sequencing project: providing services to taxonomists for standard genome sequencing and annotation.</title>
        <authorList>
            <consortium name="The Broad Institute Genomics Platform"/>
            <consortium name="The Broad Institute Genome Sequencing Center for Infectious Disease"/>
            <person name="Wu L."/>
            <person name="Ma J."/>
        </authorList>
    </citation>
    <scope>NUCLEOTIDE SEQUENCE [LARGE SCALE GENOMIC DNA]</scope>
    <source>
        <strain evidence="7">JCM 3175</strain>
    </source>
</reference>
<dbReference type="PANTHER" id="PTHR30483:SF6">
    <property type="entry name" value="PERIPLASMIC BINDING PROTEIN OF ABC TRANSPORTER FOR NATURAL AMINO ACIDS"/>
    <property type="match status" value="1"/>
</dbReference>
<name>A0ABP8SBK9_9ACTN</name>
<evidence type="ECO:0000259" key="5">
    <source>
        <dbReference type="Pfam" id="PF13458"/>
    </source>
</evidence>
<dbReference type="InterPro" id="IPR028081">
    <property type="entry name" value="Leu-bd"/>
</dbReference>
<keyword evidence="2 4" id="KW-0732">Signal</keyword>
<accession>A0ABP8SBK9</accession>
<evidence type="ECO:0000256" key="2">
    <source>
        <dbReference type="ARBA" id="ARBA00022729"/>
    </source>
</evidence>
<keyword evidence="7" id="KW-1185">Reference proteome</keyword>
<dbReference type="PANTHER" id="PTHR30483">
    <property type="entry name" value="LEUCINE-SPECIFIC-BINDING PROTEIN"/>
    <property type="match status" value="1"/>
</dbReference>
<evidence type="ECO:0000256" key="3">
    <source>
        <dbReference type="SAM" id="MobiDB-lite"/>
    </source>
</evidence>
<dbReference type="InterPro" id="IPR028082">
    <property type="entry name" value="Peripla_BP_I"/>
</dbReference>
<proteinExistence type="inferred from homology"/>
<dbReference type="Gene3D" id="3.40.50.2300">
    <property type="match status" value="2"/>
</dbReference>
<dbReference type="InterPro" id="IPR051010">
    <property type="entry name" value="BCAA_transport"/>
</dbReference>
<dbReference type="PROSITE" id="PS51257">
    <property type="entry name" value="PROKAR_LIPOPROTEIN"/>
    <property type="match status" value="1"/>
</dbReference>
<dbReference type="SUPFAM" id="SSF53822">
    <property type="entry name" value="Periplasmic binding protein-like I"/>
    <property type="match status" value="2"/>
</dbReference>
<organism evidence="6 7">
    <name type="scientific">Micromonospora coerulea</name>
    <dbReference type="NCBI Taxonomy" id="47856"/>
    <lineage>
        <taxon>Bacteria</taxon>
        <taxon>Bacillati</taxon>
        <taxon>Actinomycetota</taxon>
        <taxon>Actinomycetes</taxon>
        <taxon>Micromonosporales</taxon>
        <taxon>Micromonosporaceae</taxon>
        <taxon>Micromonospora</taxon>
    </lineage>
</organism>
<evidence type="ECO:0000313" key="6">
    <source>
        <dbReference type="EMBL" id="GAA4566096.1"/>
    </source>
</evidence>
<dbReference type="Proteomes" id="UP001500307">
    <property type="component" value="Unassembled WGS sequence"/>
</dbReference>
<feature type="signal peptide" evidence="4">
    <location>
        <begin position="1"/>
        <end position="26"/>
    </location>
</feature>
<dbReference type="Pfam" id="PF13458">
    <property type="entry name" value="Peripla_BP_6"/>
    <property type="match status" value="1"/>
</dbReference>
<evidence type="ECO:0000313" key="7">
    <source>
        <dbReference type="Proteomes" id="UP001500307"/>
    </source>
</evidence>
<dbReference type="RefSeq" id="WP_346117518.1">
    <property type="nucleotide sequence ID" value="NZ_BAABGU010000006.1"/>
</dbReference>
<dbReference type="EMBL" id="BAABGU010000006">
    <property type="protein sequence ID" value="GAA4566096.1"/>
    <property type="molecule type" value="Genomic_DNA"/>
</dbReference>
<evidence type="ECO:0000256" key="1">
    <source>
        <dbReference type="ARBA" id="ARBA00010062"/>
    </source>
</evidence>
<protein>
    <recommendedName>
        <fullName evidence="5">Leucine-binding protein domain-containing protein</fullName>
    </recommendedName>
</protein>
<evidence type="ECO:0000256" key="4">
    <source>
        <dbReference type="SAM" id="SignalP"/>
    </source>
</evidence>
<gene>
    <name evidence="6" type="ORF">GCM10023176_15560</name>
</gene>
<comment type="similarity">
    <text evidence="1">Belongs to the leucine-binding protein family.</text>
</comment>